<evidence type="ECO:0000313" key="2">
    <source>
        <dbReference type="EMBL" id="CAA9537633.1"/>
    </source>
</evidence>
<reference evidence="2" key="1">
    <citation type="submission" date="2020-02" db="EMBL/GenBank/DDBJ databases">
        <authorList>
            <person name="Meier V. D."/>
        </authorList>
    </citation>
    <scope>NUCLEOTIDE SEQUENCE</scope>
    <source>
        <strain evidence="2">AVDCRST_MAG59</strain>
    </source>
</reference>
<dbReference type="AlphaFoldDB" id="A0A6J4U0W6"/>
<evidence type="ECO:0000256" key="1">
    <source>
        <dbReference type="SAM" id="MobiDB-lite"/>
    </source>
</evidence>
<dbReference type="EMBL" id="CADCWF010000020">
    <property type="protein sequence ID" value="CAA9537633.1"/>
    <property type="molecule type" value="Genomic_DNA"/>
</dbReference>
<feature type="non-terminal residue" evidence="2">
    <location>
        <position position="168"/>
    </location>
</feature>
<name>A0A6J4U0W6_9BACT</name>
<organism evidence="2">
    <name type="scientific">uncultured Thermomicrobiales bacterium</name>
    <dbReference type="NCBI Taxonomy" id="1645740"/>
    <lineage>
        <taxon>Bacteria</taxon>
        <taxon>Pseudomonadati</taxon>
        <taxon>Thermomicrobiota</taxon>
        <taxon>Thermomicrobia</taxon>
        <taxon>Thermomicrobiales</taxon>
        <taxon>environmental samples</taxon>
    </lineage>
</organism>
<sequence>VDRDARFPSGPFDERRERPLVRSERAAPGRVAPRGGDRRPHRRGRGRRDQGQAPAASRPPPPRRAALRAGGRVHLRGRRAAVVRPGRDARLRAARGRARLGGRAGAGPAAGRLHAGRAGGRVPGDQPARVVARPGDQTGAPDRRCRVPPPCRTVRLRGDRAPGRAGAV</sequence>
<accession>A0A6J4U0W6</accession>
<gene>
    <name evidence="2" type="ORF">AVDCRST_MAG59-476</name>
</gene>
<feature type="non-terminal residue" evidence="2">
    <location>
        <position position="1"/>
    </location>
</feature>
<feature type="region of interest" description="Disordered" evidence="1">
    <location>
        <begin position="96"/>
        <end position="168"/>
    </location>
</feature>
<proteinExistence type="predicted"/>
<protein>
    <submittedName>
        <fullName evidence="2">Uncharacterized protein</fullName>
    </submittedName>
</protein>
<feature type="compositionally biased region" description="Basic and acidic residues" evidence="1">
    <location>
        <begin position="1"/>
        <end position="27"/>
    </location>
</feature>
<feature type="region of interest" description="Disordered" evidence="1">
    <location>
        <begin position="1"/>
        <end position="75"/>
    </location>
</feature>